<dbReference type="SUPFAM" id="SSF88650">
    <property type="entry name" value="Satellite viruses"/>
    <property type="match status" value="1"/>
</dbReference>
<feature type="compositionally biased region" description="Basic and acidic residues" evidence="4">
    <location>
        <begin position="1"/>
        <end position="14"/>
    </location>
</feature>
<accession>A0A2K9LSZ2</accession>
<keyword evidence="2" id="KW-0167">Capsid protein</keyword>
<protein>
    <submittedName>
        <fullName evidence="5">Capsid</fullName>
    </submittedName>
</protein>
<sequence>MKRRRSTGEYENKPYKRPRYQTPTAGVKTKSFVPLARRGYRLNTVEKKVFDTQMYADVSSAGAFYALCLPVPGAAMNQRIGRKLTIKSVQFKGIVQLELAATPAGAVTAESNHLRMILLYDKQPNGALPALTDVLTGGQTVNDLFNIDNRDRFSILKDKVWSFDPMIYDSTNKGYAWNRTCAYVKMYKKLNLETIFNAGTAGTSADVNSGNLIVLWLCNTPNGNDKNVDIYVNSRVRYLDQ</sequence>
<organism evidence="5">
    <name type="scientific">uncultured virus</name>
    <dbReference type="NCBI Taxonomy" id="340016"/>
    <lineage>
        <taxon>Viruses</taxon>
        <taxon>environmental samples</taxon>
    </lineage>
</organism>
<evidence type="ECO:0000256" key="1">
    <source>
        <dbReference type="ARBA" id="ARBA00004328"/>
    </source>
</evidence>
<dbReference type="Gene3D" id="2.60.120.20">
    <property type="match status" value="1"/>
</dbReference>
<proteinExistence type="predicted"/>
<comment type="subcellular location">
    <subcellularLocation>
        <location evidence="1">Virion</location>
    </subcellularLocation>
</comment>
<dbReference type="InterPro" id="IPR000263">
    <property type="entry name" value="GV_A/BR1_coat"/>
</dbReference>
<dbReference type="GO" id="GO:0005198">
    <property type="term" value="F:structural molecule activity"/>
    <property type="evidence" value="ECO:0007669"/>
    <property type="project" value="InterPro"/>
</dbReference>
<evidence type="ECO:0000256" key="2">
    <source>
        <dbReference type="ARBA" id="ARBA00022561"/>
    </source>
</evidence>
<dbReference type="GO" id="GO:0019028">
    <property type="term" value="C:viral capsid"/>
    <property type="evidence" value="ECO:0007669"/>
    <property type="project" value="UniProtKB-KW"/>
</dbReference>
<dbReference type="InterPro" id="IPR037164">
    <property type="entry name" value="Satellite_virus_coat_sf"/>
</dbReference>
<evidence type="ECO:0000313" key="5">
    <source>
        <dbReference type="EMBL" id="AUM61927.1"/>
    </source>
</evidence>
<reference evidence="5" key="1">
    <citation type="submission" date="2017-01" db="EMBL/GenBank/DDBJ databases">
        <title>High-throughput sequencing uncovers low homogeneity in the biogeography of single-stranded DNA viruses.</title>
        <authorList>
            <person name="Pearson V.M."/>
            <person name="Rokyta D.R."/>
        </authorList>
    </citation>
    <scope>NUCLEOTIDE SEQUENCE</scope>
</reference>
<name>A0A2K9LSZ2_9VIRU</name>
<evidence type="ECO:0000256" key="3">
    <source>
        <dbReference type="ARBA" id="ARBA00022844"/>
    </source>
</evidence>
<feature type="region of interest" description="Disordered" evidence="4">
    <location>
        <begin position="1"/>
        <end position="22"/>
    </location>
</feature>
<keyword evidence="3" id="KW-0946">Virion</keyword>
<gene>
    <name evidence="5" type="primary">Cap</name>
</gene>
<dbReference type="InterPro" id="IPR029053">
    <property type="entry name" value="Viral_coat"/>
</dbReference>
<evidence type="ECO:0000256" key="4">
    <source>
        <dbReference type="SAM" id="MobiDB-lite"/>
    </source>
</evidence>
<dbReference type="Pfam" id="PF00844">
    <property type="entry name" value="Gemini_coat"/>
    <property type="match status" value="1"/>
</dbReference>
<dbReference type="EMBL" id="KY487930">
    <property type="protein sequence ID" value="AUM61927.1"/>
    <property type="molecule type" value="Genomic_DNA"/>
</dbReference>